<evidence type="ECO:0000313" key="2">
    <source>
        <dbReference type="Proteomes" id="UP001228690"/>
    </source>
</evidence>
<gene>
    <name evidence="1" type="ORF">P0082_01085</name>
</gene>
<evidence type="ECO:0000313" key="1">
    <source>
        <dbReference type="EMBL" id="WGK69483.1"/>
    </source>
</evidence>
<dbReference type="EMBL" id="CP123443">
    <property type="protein sequence ID" value="WGK69483.1"/>
    <property type="molecule type" value="Genomic_DNA"/>
</dbReference>
<reference evidence="1 2" key="1">
    <citation type="submission" date="2023-04" db="EMBL/GenBank/DDBJ databases">
        <title>Spirochaete genome identified in red abalone sample constitutes a novel genus.</title>
        <authorList>
            <person name="Sharma S.P."/>
            <person name="Purcell C.M."/>
            <person name="Hyde J.R."/>
            <person name="Severin A.J."/>
        </authorList>
    </citation>
    <scope>NUCLEOTIDE SEQUENCE [LARGE SCALE GENOMIC DNA]</scope>
    <source>
        <strain evidence="1 2">SP-2023</strain>
    </source>
</reference>
<keyword evidence="2" id="KW-1185">Reference proteome</keyword>
<proteinExistence type="predicted"/>
<dbReference type="RefSeq" id="WP_326927666.1">
    <property type="nucleotide sequence ID" value="NZ_CP123443.1"/>
</dbReference>
<name>A0ABY8MHW3_9SPIO</name>
<evidence type="ECO:0008006" key="3">
    <source>
        <dbReference type="Google" id="ProtNLM"/>
    </source>
</evidence>
<organism evidence="1 2">
    <name type="scientific">Candidatus Haliotispira prima</name>
    <dbReference type="NCBI Taxonomy" id="3034016"/>
    <lineage>
        <taxon>Bacteria</taxon>
        <taxon>Pseudomonadati</taxon>
        <taxon>Spirochaetota</taxon>
        <taxon>Spirochaetia</taxon>
        <taxon>Spirochaetales</taxon>
        <taxon>Spirochaetaceae</taxon>
        <taxon>Candidatus Haliotispira</taxon>
    </lineage>
</organism>
<sequence>MSACAPLSDSNDPPSKSTVSLAATAVVSSVQLEISSSLAITNIGSVIRLASEAAPTKKEAEASAGYVSLGITAGGTRKFSISQHYGSDFTDGLTLADVLTANTQYKLYLFFDPNTINPIAEVEGAEGVTLTNGVAALSFTTATLAPAGDAVWARSLAGEQFVGSLPEWSYSENQKGVFVAYAQLINGFTTVALSTRTADDTLKYLGTVTTGKVESDDLYLFGFSKLDGNYPDIDNYHYIIGTEKQDKISGKTFLLETVSFGPTTLLQVPLTRY</sequence>
<protein>
    <recommendedName>
        <fullName evidence="3">DUF4397 domain-containing protein</fullName>
    </recommendedName>
</protein>
<dbReference type="Proteomes" id="UP001228690">
    <property type="component" value="Chromosome"/>
</dbReference>
<accession>A0ABY8MHW3</accession>